<accession>A0A445DZ31</accession>
<dbReference type="PANTHER" id="PTHR46033:SF8">
    <property type="entry name" value="PROTEIN MAINTENANCE OF MERISTEMS-LIKE"/>
    <property type="match status" value="1"/>
</dbReference>
<dbReference type="PANTHER" id="PTHR46033">
    <property type="entry name" value="PROTEIN MAIN-LIKE 2"/>
    <property type="match status" value="1"/>
</dbReference>
<dbReference type="Proteomes" id="UP000289738">
    <property type="component" value="Chromosome A03"/>
</dbReference>
<gene>
    <name evidence="2" type="ORF">Ahy_A03g014856</name>
</gene>
<dbReference type="GO" id="GO:0010073">
    <property type="term" value="P:meristem maintenance"/>
    <property type="evidence" value="ECO:0007669"/>
    <property type="project" value="InterPro"/>
</dbReference>
<dbReference type="Pfam" id="PF10536">
    <property type="entry name" value="PMD"/>
    <property type="match status" value="1"/>
</dbReference>
<sequence>MDAIRNLLPRKFDPPDTFNERCKDTEPCDTQESVERYVRTHIFCMLETVVFPNKSTTSLNLNFLPLLRNFHRISGYSWGVASLTHLYRSLCRASRYNCKEMDGPLISLFERMSLLAPISRDQLGDVVVYGSVGSECPRCPVGYVLHPIATSVIRLGEEIIDFHPFPVYYEWYTQHYGIHMRLSDRVAGEEVGADEPQQQQEEPAGP</sequence>
<dbReference type="AlphaFoldDB" id="A0A445DZ31"/>
<proteinExistence type="predicted"/>
<name>A0A445DZ31_ARAHY</name>
<protein>
    <recommendedName>
        <fullName evidence="1">Aminotransferase-like plant mobile domain-containing protein</fullName>
    </recommendedName>
</protein>
<evidence type="ECO:0000313" key="2">
    <source>
        <dbReference type="EMBL" id="RYR68361.1"/>
    </source>
</evidence>
<dbReference type="InterPro" id="IPR019557">
    <property type="entry name" value="AminoTfrase-like_pln_mobile"/>
</dbReference>
<reference evidence="2 3" key="1">
    <citation type="submission" date="2019-01" db="EMBL/GenBank/DDBJ databases">
        <title>Sequencing of cultivated peanut Arachis hypogaea provides insights into genome evolution and oil improvement.</title>
        <authorList>
            <person name="Chen X."/>
        </authorList>
    </citation>
    <scope>NUCLEOTIDE SEQUENCE [LARGE SCALE GENOMIC DNA]</scope>
    <source>
        <strain evidence="3">cv. Fuhuasheng</strain>
        <tissue evidence="2">Leaves</tissue>
    </source>
</reference>
<evidence type="ECO:0000313" key="3">
    <source>
        <dbReference type="Proteomes" id="UP000289738"/>
    </source>
</evidence>
<comment type="caution">
    <text evidence="2">The sequence shown here is derived from an EMBL/GenBank/DDBJ whole genome shotgun (WGS) entry which is preliminary data.</text>
</comment>
<dbReference type="EMBL" id="SDMP01000003">
    <property type="protein sequence ID" value="RYR68361.1"/>
    <property type="molecule type" value="Genomic_DNA"/>
</dbReference>
<feature type="domain" description="Aminotransferase-like plant mobile" evidence="1">
    <location>
        <begin position="11"/>
        <end position="105"/>
    </location>
</feature>
<dbReference type="InterPro" id="IPR044824">
    <property type="entry name" value="MAIN-like"/>
</dbReference>
<keyword evidence="3" id="KW-1185">Reference proteome</keyword>
<evidence type="ECO:0000259" key="1">
    <source>
        <dbReference type="Pfam" id="PF10536"/>
    </source>
</evidence>
<organism evidence="2 3">
    <name type="scientific">Arachis hypogaea</name>
    <name type="common">Peanut</name>
    <dbReference type="NCBI Taxonomy" id="3818"/>
    <lineage>
        <taxon>Eukaryota</taxon>
        <taxon>Viridiplantae</taxon>
        <taxon>Streptophyta</taxon>
        <taxon>Embryophyta</taxon>
        <taxon>Tracheophyta</taxon>
        <taxon>Spermatophyta</taxon>
        <taxon>Magnoliopsida</taxon>
        <taxon>eudicotyledons</taxon>
        <taxon>Gunneridae</taxon>
        <taxon>Pentapetalae</taxon>
        <taxon>rosids</taxon>
        <taxon>fabids</taxon>
        <taxon>Fabales</taxon>
        <taxon>Fabaceae</taxon>
        <taxon>Papilionoideae</taxon>
        <taxon>50 kb inversion clade</taxon>
        <taxon>dalbergioids sensu lato</taxon>
        <taxon>Dalbergieae</taxon>
        <taxon>Pterocarpus clade</taxon>
        <taxon>Arachis</taxon>
    </lineage>
</organism>